<dbReference type="RefSeq" id="WP_119322174.1">
    <property type="nucleotide sequence ID" value="NZ_AP025739.1"/>
</dbReference>
<dbReference type="AlphaFoldDB" id="A0A402CXY7"/>
<dbReference type="Gene3D" id="1.25.40.20">
    <property type="entry name" value="Ankyrin repeat-containing domain"/>
    <property type="match status" value="1"/>
</dbReference>
<dbReference type="SUPFAM" id="SSF48403">
    <property type="entry name" value="Ankyrin repeat"/>
    <property type="match status" value="1"/>
</dbReference>
<dbReference type="OrthoDB" id="5622506at2"/>
<gene>
    <name evidence="1" type="ORF">CCAX7_41800</name>
</gene>
<dbReference type="Proteomes" id="UP000287394">
    <property type="component" value="Chromosome"/>
</dbReference>
<evidence type="ECO:0000313" key="1">
    <source>
        <dbReference type="EMBL" id="BDI32129.1"/>
    </source>
</evidence>
<name>A0A402CXY7_9BACT</name>
<keyword evidence="2" id="KW-1185">Reference proteome</keyword>
<evidence type="ECO:0000313" key="2">
    <source>
        <dbReference type="Proteomes" id="UP000287394"/>
    </source>
</evidence>
<dbReference type="EMBL" id="AP025739">
    <property type="protein sequence ID" value="BDI32129.1"/>
    <property type="molecule type" value="Genomic_DNA"/>
</dbReference>
<dbReference type="PANTHER" id="PTHR24121:SF23">
    <property type="entry name" value="NO MECHANORECEPTOR POTENTIAL C, ISOFORM H"/>
    <property type="match status" value="1"/>
</dbReference>
<dbReference type="PANTHER" id="PTHR24121">
    <property type="entry name" value="NO MECHANORECEPTOR POTENTIAL C, ISOFORM D-RELATED"/>
    <property type="match status" value="1"/>
</dbReference>
<proteinExistence type="predicted"/>
<dbReference type="KEGG" id="ccot:CCAX7_41800"/>
<protein>
    <submittedName>
        <fullName evidence="1">Uncharacterized protein</fullName>
    </submittedName>
</protein>
<organism evidence="1 2">
    <name type="scientific">Capsulimonas corticalis</name>
    <dbReference type="NCBI Taxonomy" id="2219043"/>
    <lineage>
        <taxon>Bacteria</taxon>
        <taxon>Bacillati</taxon>
        <taxon>Armatimonadota</taxon>
        <taxon>Armatimonadia</taxon>
        <taxon>Capsulimonadales</taxon>
        <taxon>Capsulimonadaceae</taxon>
        <taxon>Capsulimonas</taxon>
    </lineage>
</organism>
<reference evidence="1 2" key="1">
    <citation type="journal article" date="2019" name="Int. J. Syst. Evol. Microbiol.">
        <title>Capsulimonas corticalis gen. nov., sp. nov., an aerobic capsulated bacterium, of a novel bacterial order, Capsulimonadales ord. nov., of the class Armatimonadia of the phylum Armatimonadetes.</title>
        <authorList>
            <person name="Li J."/>
            <person name="Kudo C."/>
            <person name="Tonouchi A."/>
        </authorList>
    </citation>
    <scope>NUCLEOTIDE SEQUENCE [LARGE SCALE GENOMIC DNA]</scope>
    <source>
        <strain evidence="1 2">AX-7</strain>
    </source>
</reference>
<sequence length="111" mass="11897">MPQSHDIFNAIRGGDLSRVQALLDGDPSASDARNSDGVTPLVSAVYQGQDAIVQELIQRRPPTDIWEAAAVGTSSVITREIEQDPNIIHQTSPDGWLPLHLACFFGHPGAA</sequence>
<accession>A0A402CXY7</accession>
<dbReference type="InterPro" id="IPR036770">
    <property type="entry name" value="Ankyrin_rpt-contain_sf"/>
</dbReference>